<organism evidence="1 2">
    <name type="scientific">Natronobacterium gregoryi</name>
    <dbReference type="NCBI Taxonomy" id="44930"/>
    <lineage>
        <taxon>Archaea</taxon>
        <taxon>Methanobacteriati</taxon>
        <taxon>Methanobacteriota</taxon>
        <taxon>Stenosarchaea group</taxon>
        <taxon>Halobacteria</taxon>
        <taxon>Halobacteriales</taxon>
        <taxon>Natrialbaceae</taxon>
        <taxon>Natronobacterium</taxon>
    </lineage>
</organism>
<dbReference type="Gene3D" id="3.10.450.50">
    <property type="match status" value="1"/>
</dbReference>
<dbReference type="AlphaFoldDB" id="A0A1I3TB39"/>
<evidence type="ECO:0000313" key="2">
    <source>
        <dbReference type="Proteomes" id="UP000182829"/>
    </source>
</evidence>
<dbReference type="PANTHER" id="PTHR38436:SF1">
    <property type="entry name" value="ESTER CYCLASE"/>
    <property type="match status" value="1"/>
</dbReference>
<name>A0A1I3TB39_9EURY</name>
<dbReference type="OrthoDB" id="8685at2157"/>
<evidence type="ECO:0000313" key="1">
    <source>
        <dbReference type="EMBL" id="SFJ67722.1"/>
    </source>
</evidence>
<dbReference type="SUPFAM" id="SSF54427">
    <property type="entry name" value="NTF2-like"/>
    <property type="match status" value="1"/>
</dbReference>
<dbReference type="InterPro" id="IPR009959">
    <property type="entry name" value="Cyclase_SnoaL-like"/>
</dbReference>
<accession>A0A1I3TB39</accession>
<dbReference type="RefSeq" id="WP_005581630.1">
    <property type="nucleotide sequence ID" value="NZ_FORO01000056.1"/>
</dbReference>
<gene>
    <name evidence="1" type="ORF">SAMN05443661_15617</name>
</gene>
<dbReference type="GO" id="GO:0030638">
    <property type="term" value="P:polyketide metabolic process"/>
    <property type="evidence" value="ECO:0007669"/>
    <property type="project" value="InterPro"/>
</dbReference>
<sequence length="150" mass="16346">MSSLEAEKELVEEFVLAAFEKDDRTTVRRMLASDALVHTPNVSRTGLDADAFETQVLEAFHDAFPDLSVAIESLIAEGTTVICRFTMTGTHAGVFRGVEPSGSTVVVTGVLEVRLTDAGITELWQTTDGLELLGQITDYSPESAHCRREE</sequence>
<dbReference type="InterPro" id="IPR032710">
    <property type="entry name" value="NTF2-like_dom_sf"/>
</dbReference>
<proteinExistence type="predicted"/>
<dbReference type="EMBL" id="FORO01000056">
    <property type="protein sequence ID" value="SFJ67722.1"/>
    <property type="molecule type" value="Genomic_DNA"/>
</dbReference>
<dbReference type="GeneID" id="14206912"/>
<dbReference type="Pfam" id="PF07366">
    <property type="entry name" value="SnoaL"/>
    <property type="match status" value="1"/>
</dbReference>
<dbReference type="PANTHER" id="PTHR38436">
    <property type="entry name" value="POLYKETIDE CYCLASE SNOAL-LIKE DOMAIN"/>
    <property type="match status" value="1"/>
</dbReference>
<dbReference type="Proteomes" id="UP000182829">
    <property type="component" value="Unassembled WGS sequence"/>
</dbReference>
<protein>
    <recommendedName>
        <fullName evidence="3">Ester cyclase</fullName>
    </recommendedName>
</protein>
<evidence type="ECO:0008006" key="3">
    <source>
        <dbReference type="Google" id="ProtNLM"/>
    </source>
</evidence>
<reference evidence="1 2" key="1">
    <citation type="submission" date="2016-10" db="EMBL/GenBank/DDBJ databases">
        <authorList>
            <person name="de Groot N.N."/>
        </authorList>
    </citation>
    <scope>NUCLEOTIDE SEQUENCE [LARGE SCALE GENOMIC DNA]</scope>
    <source>
        <strain evidence="1 2">SP2</strain>
    </source>
</reference>